<proteinExistence type="predicted"/>
<feature type="signal peptide" evidence="1">
    <location>
        <begin position="1"/>
        <end position="22"/>
    </location>
</feature>
<protein>
    <recommendedName>
        <fullName evidence="3">Argininosuccinate lyase</fullName>
    </recommendedName>
</protein>
<feature type="chain" id="PRO_5043425784" description="Argininosuccinate lyase" evidence="1">
    <location>
        <begin position="23"/>
        <end position="123"/>
    </location>
</feature>
<accession>A0AAU7X8B0</accession>
<evidence type="ECO:0000313" key="2">
    <source>
        <dbReference type="EMBL" id="XBY43231.1"/>
    </source>
</evidence>
<dbReference type="RefSeq" id="WP_407048330.1">
    <property type="nucleotide sequence ID" value="NZ_CP158568.1"/>
</dbReference>
<dbReference type="AlphaFoldDB" id="A0AAU7X8B0"/>
<evidence type="ECO:0008006" key="3">
    <source>
        <dbReference type="Google" id="ProtNLM"/>
    </source>
</evidence>
<name>A0AAU7X8B0_9HYPH</name>
<reference evidence="2" key="1">
    <citation type="submission" date="2024-06" db="EMBL/GenBank/DDBJ databases">
        <title>Methylostella associata gen. nov., sp. nov., a novel Ancalomicrobiaceae-affiliated facultatively methylotrophic bacteria that feed on methanotrophs of the genus Methylococcus.</title>
        <authorList>
            <person name="Saltykova V."/>
            <person name="Danilova O.V."/>
            <person name="Oshkin I.Y."/>
            <person name="Belova S.E."/>
            <person name="Pimenov N.V."/>
            <person name="Dedysh S.N."/>
        </authorList>
    </citation>
    <scope>NUCLEOTIDE SEQUENCE</scope>
    <source>
        <strain evidence="2">S20</strain>
    </source>
</reference>
<sequence length="123" mass="13898">MRKFMFASALMFGSLVAGNAFAAEAKQDFTLVNKTGYEIKSVFVSPSKSNDWEEDVLGRDTFADGDSWDIKFHRAAKTCKWDLKVVYSDDDSDAVWDNIDLCSVSKITIKYDRKKNVTSAIFD</sequence>
<dbReference type="EMBL" id="CP158568">
    <property type="protein sequence ID" value="XBY43231.1"/>
    <property type="molecule type" value="Genomic_DNA"/>
</dbReference>
<dbReference type="KEGG" id="mflg:ABS361_14130"/>
<organism evidence="2">
    <name type="scientific">Methyloraptor flagellatus</name>
    <dbReference type="NCBI Taxonomy" id="3162530"/>
    <lineage>
        <taxon>Bacteria</taxon>
        <taxon>Pseudomonadati</taxon>
        <taxon>Pseudomonadota</taxon>
        <taxon>Alphaproteobacteria</taxon>
        <taxon>Hyphomicrobiales</taxon>
        <taxon>Ancalomicrobiaceae</taxon>
        <taxon>Methyloraptor</taxon>
    </lineage>
</organism>
<keyword evidence="1" id="KW-0732">Signal</keyword>
<evidence type="ECO:0000256" key="1">
    <source>
        <dbReference type="SAM" id="SignalP"/>
    </source>
</evidence>
<gene>
    <name evidence="2" type="ORF">ABS361_14130</name>
</gene>